<evidence type="ECO:0000313" key="2">
    <source>
        <dbReference type="Proteomes" id="UP000070092"/>
    </source>
</evidence>
<dbReference type="EMBL" id="LRPO01000049">
    <property type="protein sequence ID" value="KWZ80226.1"/>
    <property type="molecule type" value="Genomic_DNA"/>
</dbReference>
<gene>
    <name evidence="1" type="ORF">HMPREF3196_01879</name>
</gene>
<proteinExistence type="predicted"/>
<reference evidence="1 2" key="1">
    <citation type="submission" date="2016-01" db="EMBL/GenBank/DDBJ databases">
        <authorList>
            <person name="Oliw E.H."/>
        </authorList>
    </citation>
    <scope>NUCLEOTIDE SEQUENCE [LARGE SCALE GENOMIC DNA]</scope>
    <source>
        <strain evidence="1 2">MJR8628B</strain>
    </source>
</reference>
<accession>A0A133KL60</accession>
<name>A0A133KL60_BIFBI</name>
<organism evidence="1 2">
    <name type="scientific">Bifidobacterium bifidum</name>
    <dbReference type="NCBI Taxonomy" id="1681"/>
    <lineage>
        <taxon>Bacteria</taxon>
        <taxon>Bacillati</taxon>
        <taxon>Actinomycetota</taxon>
        <taxon>Actinomycetes</taxon>
        <taxon>Bifidobacteriales</taxon>
        <taxon>Bifidobacteriaceae</taxon>
        <taxon>Bifidobacterium</taxon>
    </lineage>
</organism>
<dbReference type="Proteomes" id="UP000070092">
    <property type="component" value="Unassembled WGS sequence"/>
</dbReference>
<sequence>MRRAWPGLYDGGRFASIAPSVARRGDSWPMKVTGGIGEARARCRRAA</sequence>
<dbReference type="PATRIC" id="fig|1681.53.peg.1836"/>
<comment type="caution">
    <text evidence="1">The sequence shown here is derived from an EMBL/GenBank/DDBJ whole genome shotgun (WGS) entry which is preliminary data.</text>
</comment>
<protein>
    <submittedName>
        <fullName evidence="1">Uncharacterized protein</fullName>
    </submittedName>
</protein>
<evidence type="ECO:0000313" key="1">
    <source>
        <dbReference type="EMBL" id="KWZ80226.1"/>
    </source>
</evidence>
<dbReference type="AlphaFoldDB" id="A0A133KL60"/>